<dbReference type="PANTHER" id="PTHR46116">
    <property type="entry name" value="(E3-INDEPENDENT) E2 UBIQUITIN-CONJUGATING ENZYME"/>
    <property type="match status" value="1"/>
</dbReference>
<name>A0AAD8GTH4_9APIA</name>
<dbReference type="Gene3D" id="3.10.110.10">
    <property type="entry name" value="Ubiquitin Conjugating Enzyme"/>
    <property type="match status" value="1"/>
</dbReference>
<dbReference type="SMART" id="SM00212">
    <property type="entry name" value="UBCc"/>
    <property type="match status" value="1"/>
</dbReference>
<dbReference type="CDD" id="cd23837">
    <property type="entry name" value="UBCc_UBE2O"/>
    <property type="match status" value="1"/>
</dbReference>
<reference evidence="4" key="2">
    <citation type="submission" date="2023-05" db="EMBL/GenBank/DDBJ databases">
        <authorList>
            <person name="Schelkunov M.I."/>
        </authorList>
    </citation>
    <scope>NUCLEOTIDE SEQUENCE</scope>
    <source>
        <strain evidence="4">Hsosn_3</strain>
        <tissue evidence="4">Leaf</tissue>
    </source>
</reference>
<evidence type="ECO:0000256" key="1">
    <source>
        <dbReference type="ARBA" id="ARBA00022679"/>
    </source>
</evidence>
<dbReference type="InterPro" id="IPR016135">
    <property type="entry name" value="UBQ-conjugating_enzyme/RWD"/>
</dbReference>
<dbReference type="GO" id="GO:0061631">
    <property type="term" value="F:ubiquitin conjugating enzyme activity"/>
    <property type="evidence" value="ECO:0007669"/>
    <property type="project" value="TreeGrafter"/>
</dbReference>
<dbReference type="AlphaFoldDB" id="A0AAD8GTH4"/>
<comment type="caution">
    <text evidence="4">The sequence shown here is derived from an EMBL/GenBank/DDBJ whole genome shotgun (WGS) entry which is preliminary data.</text>
</comment>
<evidence type="ECO:0000256" key="2">
    <source>
        <dbReference type="ARBA" id="ARBA00022786"/>
    </source>
</evidence>
<gene>
    <name evidence="4" type="ORF">POM88_047225</name>
</gene>
<keyword evidence="1" id="KW-0808">Transferase</keyword>
<dbReference type="PANTHER" id="PTHR46116:SF19">
    <property type="entry name" value="UBIQUITIN-CONJUGATING ENZYME FAMILY PROTEIN"/>
    <property type="match status" value="1"/>
</dbReference>
<keyword evidence="2" id="KW-0833">Ubl conjugation pathway</keyword>
<evidence type="ECO:0000313" key="5">
    <source>
        <dbReference type="Proteomes" id="UP001237642"/>
    </source>
</evidence>
<dbReference type="Proteomes" id="UP001237642">
    <property type="component" value="Unassembled WGS sequence"/>
</dbReference>
<sequence length="337" mass="39120">MDLSLQNPNGISKKFPQFDTVTDASDHFYFKSNNTLITSTNTPFYRAIMKEWKILDKNLPHSIYVRIYENRIDLLRAVIVGASGTPYHDGLFFFDFFFPAEYPNKPPLVRYKSFGFRINPNLYATGKICLSILNTWSGPSWQPNVSTVLQVLVSIQGLVLNEDPYYNEPLILINNEPIWITSYDYKSKKYSDNVFALSCQTMIQLLQRPPLNFEEFVVEHFRDCGRCILTACKAYMNGYVRVGKYQDCESLVCDRKVKVSKTFLSLMTQKYSILFNLFVKNDPSLNDFRVQLNELMEKTEREYVEKAKLKEKKLMSRFSGIVKKLFVLSKCVKGNAD</sequence>
<organism evidence="4 5">
    <name type="scientific">Heracleum sosnowskyi</name>
    <dbReference type="NCBI Taxonomy" id="360622"/>
    <lineage>
        <taxon>Eukaryota</taxon>
        <taxon>Viridiplantae</taxon>
        <taxon>Streptophyta</taxon>
        <taxon>Embryophyta</taxon>
        <taxon>Tracheophyta</taxon>
        <taxon>Spermatophyta</taxon>
        <taxon>Magnoliopsida</taxon>
        <taxon>eudicotyledons</taxon>
        <taxon>Gunneridae</taxon>
        <taxon>Pentapetalae</taxon>
        <taxon>asterids</taxon>
        <taxon>campanulids</taxon>
        <taxon>Apiales</taxon>
        <taxon>Apiaceae</taxon>
        <taxon>Apioideae</taxon>
        <taxon>apioid superclade</taxon>
        <taxon>Tordylieae</taxon>
        <taxon>Tordyliinae</taxon>
        <taxon>Heracleum</taxon>
    </lineage>
</organism>
<dbReference type="SUPFAM" id="SSF54495">
    <property type="entry name" value="UBC-like"/>
    <property type="match status" value="1"/>
</dbReference>
<evidence type="ECO:0000259" key="3">
    <source>
        <dbReference type="PROSITE" id="PS50127"/>
    </source>
</evidence>
<dbReference type="InterPro" id="IPR000608">
    <property type="entry name" value="UBC"/>
</dbReference>
<dbReference type="Pfam" id="PF00179">
    <property type="entry name" value="UQ_con"/>
    <property type="match status" value="1"/>
</dbReference>
<protein>
    <submittedName>
        <fullName evidence="4">Ubiquitin-conjugating enzyme</fullName>
    </submittedName>
</protein>
<evidence type="ECO:0000313" key="4">
    <source>
        <dbReference type="EMBL" id="KAK1353969.1"/>
    </source>
</evidence>
<dbReference type="PROSITE" id="PS50127">
    <property type="entry name" value="UBC_2"/>
    <property type="match status" value="1"/>
</dbReference>
<feature type="domain" description="UBC core" evidence="3">
    <location>
        <begin position="43"/>
        <end position="203"/>
    </location>
</feature>
<accession>A0AAD8GTH4</accession>
<proteinExistence type="predicted"/>
<keyword evidence="5" id="KW-1185">Reference proteome</keyword>
<dbReference type="EMBL" id="JAUIZM010000011">
    <property type="protein sequence ID" value="KAK1353969.1"/>
    <property type="molecule type" value="Genomic_DNA"/>
</dbReference>
<reference evidence="4" key="1">
    <citation type="submission" date="2023-02" db="EMBL/GenBank/DDBJ databases">
        <title>Genome of toxic invasive species Heracleum sosnowskyi carries increased number of genes despite the absence of recent whole-genome duplications.</title>
        <authorList>
            <person name="Schelkunov M."/>
            <person name="Shtratnikova V."/>
            <person name="Makarenko M."/>
            <person name="Klepikova A."/>
            <person name="Omelchenko D."/>
            <person name="Novikova G."/>
            <person name="Obukhova E."/>
            <person name="Bogdanov V."/>
            <person name="Penin A."/>
            <person name="Logacheva M."/>
        </authorList>
    </citation>
    <scope>NUCLEOTIDE SEQUENCE</scope>
    <source>
        <strain evidence="4">Hsosn_3</strain>
        <tissue evidence="4">Leaf</tissue>
    </source>
</reference>